<protein>
    <submittedName>
        <fullName evidence="1">Uncharacterized protein</fullName>
    </submittedName>
</protein>
<gene>
    <name evidence="1" type="ORF">CMV_019216</name>
</gene>
<dbReference type="EMBL" id="JRKL02003334">
    <property type="protein sequence ID" value="KAF3955578.1"/>
    <property type="molecule type" value="Genomic_DNA"/>
</dbReference>
<dbReference type="AlphaFoldDB" id="A0A8J4QQ78"/>
<dbReference type="Proteomes" id="UP000737018">
    <property type="component" value="Unassembled WGS sequence"/>
</dbReference>
<evidence type="ECO:0000313" key="2">
    <source>
        <dbReference type="Proteomes" id="UP000737018"/>
    </source>
</evidence>
<evidence type="ECO:0000313" key="1">
    <source>
        <dbReference type="EMBL" id="KAF3955578.1"/>
    </source>
</evidence>
<organism evidence="1 2">
    <name type="scientific">Castanea mollissima</name>
    <name type="common">Chinese chestnut</name>
    <dbReference type="NCBI Taxonomy" id="60419"/>
    <lineage>
        <taxon>Eukaryota</taxon>
        <taxon>Viridiplantae</taxon>
        <taxon>Streptophyta</taxon>
        <taxon>Embryophyta</taxon>
        <taxon>Tracheophyta</taxon>
        <taxon>Spermatophyta</taxon>
        <taxon>Magnoliopsida</taxon>
        <taxon>eudicotyledons</taxon>
        <taxon>Gunneridae</taxon>
        <taxon>Pentapetalae</taxon>
        <taxon>rosids</taxon>
        <taxon>fabids</taxon>
        <taxon>Fagales</taxon>
        <taxon>Fagaceae</taxon>
        <taxon>Castanea</taxon>
    </lineage>
</organism>
<name>A0A8J4QQ78_9ROSI</name>
<sequence>MTAVEIDYMISGEDWRDRRRGLARSAATLRGVCWVRVRPRHREQRSGGGSWVSQWSLNDALIPLKPRSRKKAG</sequence>
<reference evidence="1" key="1">
    <citation type="submission" date="2020-03" db="EMBL/GenBank/DDBJ databases">
        <title>Castanea mollissima Vanexum genome sequencing.</title>
        <authorList>
            <person name="Staton M."/>
        </authorList>
    </citation>
    <scope>NUCLEOTIDE SEQUENCE</scope>
    <source>
        <tissue evidence="1">Leaf</tissue>
    </source>
</reference>
<keyword evidence="2" id="KW-1185">Reference proteome</keyword>
<proteinExistence type="predicted"/>
<accession>A0A8J4QQ78</accession>
<comment type="caution">
    <text evidence="1">The sequence shown here is derived from an EMBL/GenBank/DDBJ whole genome shotgun (WGS) entry which is preliminary data.</text>
</comment>